<proteinExistence type="predicted"/>
<evidence type="ECO:0000313" key="1">
    <source>
        <dbReference type="EMBL" id="RUL84607.1"/>
    </source>
</evidence>
<dbReference type="Pfam" id="PF20213">
    <property type="entry name" value="DUF6573"/>
    <property type="match status" value="1"/>
</dbReference>
<accession>A0A432MF83</accession>
<comment type="caution">
    <text evidence="1">The sequence shown here is derived from an EMBL/GenBank/DDBJ whole genome shotgun (WGS) entry which is preliminary data.</text>
</comment>
<evidence type="ECO:0000313" key="2">
    <source>
        <dbReference type="Proteomes" id="UP000280296"/>
    </source>
</evidence>
<protein>
    <submittedName>
        <fullName evidence="1">Uncharacterized protein</fullName>
    </submittedName>
</protein>
<reference evidence="1 2" key="1">
    <citation type="submission" date="2018-12" db="EMBL/GenBank/DDBJ databases">
        <authorList>
            <person name="Toschakov S.V."/>
        </authorList>
    </citation>
    <scope>NUCLEOTIDE SEQUENCE [LARGE SCALE GENOMIC DNA]</scope>
    <source>
        <strain evidence="1 2">GM2012</strain>
    </source>
</reference>
<keyword evidence="2" id="KW-1185">Reference proteome</keyword>
<sequence length="128" mass="14186">MKNNDDLIIFRYTRAQAIADGVLIDVTETALEAGFRIPVALTHAVWAEYVAVPDGVVAQDEAGRLWDILWMCRVAITRSKGTDSELLFRLHVRNDNRPGDPPLVTLKAHCGPGDKAEPVITIMLPHED</sequence>
<dbReference type="EMBL" id="RYZH01000048">
    <property type="protein sequence ID" value="RUL84607.1"/>
    <property type="molecule type" value="Genomic_DNA"/>
</dbReference>
<organism evidence="1 2">
    <name type="scientific">Tautonia sociabilis</name>
    <dbReference type="NCBI Taxonomy" id="2080755"/>
    <lineage>
        <taxon>Bacteria</taxon>
        <taxon>Pseudomonadati</taxon>
        <taxon>Planctomycetota</taxon>
        <taxon>Planctomycetia</taxon>
        <taxon>Isosphaerales</taxon>
        <taxon>Isosphaeraceae</taxon>
        <taxon>Tautonia</taxon>
    </lineage>
</organism>
<dbReference type="InterPro" id="IPR046480">
    <property type="entry name" value="DUF6573"/>
</dbReference>
<dbReference type="AlphaFoldDB" id="A0A432MF83"/>
<gene>
    <name evidence="1" type="ORF">TsocGM_20235</name>
</gene>
<dbReference type="RefSeq" id="WP_126727280.1">
    <property type="nucleotide sequence ID" value="NZ_RYZH01000048.1"/>
</dbReference>
<name>A0A432MF83_9BACT</name>
<dbReference type="Proteomes" id="UP000280296">
    <property type="component" value="Unassembled WGS sequence"/>
</dbReference>
<reference evidence="1 2" key="2">
    <citation type="submission" date="2019-01" db="EMBL/GenBank/DDBJ databases">
        <title>Tautonia sociabilis, a novel thermotolerant planctomycete of Isosphaeraceae family, isolated from a 4000 m deep subterranean habitat.</title>
        <authorList>
            <person name="Kovaleva O.L."/>
            <person name="Elcheninov A.G."/>
            <person name="Van Heerden E."/>
            <person name="Toshchakov S.V."/>
            <person name="Novikov A."/>
            <person name="Bonch-Osmolovskaya E.A."/>
            <person name="Kublanov I.V."/>
        </authorList>
    </citation>
    <scope>NUCLEOTIDE SEQUENCE [LARGE SCALE GENOMIC DNA]</scope>
    <source>
        <strain evidence="1 2">GM2012</strain>
    </source>
</reference>
<dbReference type="OrthoDB" id="4556966at2"/>